<keyword evidence="5" id="KW-0862">Zinc</keyword>
<dbReference type="EMBL" id="JACCBH010000001">
    <property type="protein sequence ID" value="NYD54876.1"/>
    <property type="molecule type" value="Genomic_DNA"/>
</dbReference>
<dbReference type="AlphaFoldDB" id="A0A7Y9JN99"/>
<feature type="domain" description="Metallo-beta-lactamase" evidence="6">
    <location>
        <begin position="37"/>
        <end position="244"/>
    </location>
</feature>
<keyword evidence="8" id="KW-1185">Reference proteome</keyword>
<sequence length="266" mass="29238">MMSNYYTLQPLVVGTFTAIPLSHFRSDAPKDATVAAPCISWLARGDDGDLIVVDTGPGDPAGDAAKIHYPFTRGPGQRIDEALRVVGVDPEDVSTVILTHLHFDHCADGELLPSARFYVQRSELEYAERPDARQERAYDLGHDGIRPAWWKIRDRISVIDGEHELTPGCTILHTPGHTPGSASAVFRRQDGVRVAIAGDLISRMENWSNERGDHIPPGLVTSLADCAASWRALKHAADVVLASHDERMLDLHSTEHRSTPNNESDQ</sequence>
<organism evidence="7 8">
    <name type="scientific">Microbacterium pseudoresistens</name>
    <dbReference type="NCBI Taxonomy" id="640634"/>
    <lineage>
        <taxon>Bacteria</taxon>
        <taxon>Bacillati</taxon>
        <taxon>Actinomycetota</taxon>
        <taxon>Actinomycetes</taxon>
        <taxon>Micrococcales</taxon>
        <taxon>Microbacteriaceae</taxon>
        <taxon>Microbacterium</taxon>
    </lineage>
</organism>
<dbReference type="CDD" id="cd07729">
    <property type="entry name" value="AHL_lactonase_MBL-fold"/>
    <property type="match status" value="1"/>
</dbReference>
<dbReference type="GO" id="GO:0016787">
    <property type="term" value="F:hydrolase activity"/>
    <property type="evidence" value="ECO:0007669"/>
    <property type="project" value="UniProtKB-KW"/>
</dbReference>
<reference evidence="7 8" key="1">
    <citation type="submission" date="2020-07" db="EMBL/GenBank/DDBJ databases">
        <title>Sequencing the genomes of 1000 actinobacteria strains.</title>
        <authorList>
            <person name="Klenk H.-P."/>
        </authorList>
    </citation>
    <scope>NUCLEOTIDE SEQUENCE [LARGE SCALE GENOMIC DNA]</scope>
    <source>
        <strain evidence="7 8">DSM 22185</strain>
    </source>
</reference>
<evidence type="ECO:0000256" key="2">
    <source>
        <dbReference type="ARBA" id="ARBA00007749"/>
    </source>
</evidence>
<evidence type="ECO:0000313" key="8">
    <source>
        <dbReference type="Proteomes" id="UP000552045"/>
    </source>
</evidence>
<name>A0A7Y9JN99_9MICO</name>
<evidence type="ECO:0000256" key="4">
    <source>
        <dbReference type="ARBA" id="ARBA00022801"/>
    </source>
</evidence>
<protein>
    <submittedName>
        <fullName evidence="7">Glyoxylase-like metal-dependent hydrolase (Beta-lactamase superfamily II)</fullName>
    </submittedName>
</protein>
<comment type="similarity">
    <text evidence="2">Belongs to the metallo-beta-lactamase superfamily.</text>
</comment>
<evidence type="ECO:0000256" key="5">
    <source>
        <dbReference type="ARBA" id="ARBA00022833"/>
    </source>
</evidence>
<keyword evidence="4 7" id="KW-0378">Hydrolase</keyword>
<dbReference type="InterPro" id="IPR036866">
    <property type="entry name" value="RibonucZ/Hydroxyglut_hydro"/>
</dbReference>
<evidence type="ECO:0000259" key="6">
    <source>
        <dbReference type="SMART" id="SM00849"/>
    </source>
</evidence>
<gene>
    <name evidence="7" type="ORF">BKA02_001931</name>
</gene>
<dbReference type="InterPro" id="IPR051013">
    <property type="entry name" value="MBL_superfamily_lactonases"/>
</dbReference>
<dbReference type="PANTHER" id="PTHR42978:SF7">
    <property type="entry name" value="METALLO-HYDROLASE RV2300C-RELATED"/>
    <property type="match status" value="1"/>
</dbReference>
<accession>A0A7Y9JN99</accession>
<dbReference type="SMART" id="SM00849">
    <property type="entry name" value="Lactamase_B"/>
    <property type="match status" value="1"/>
</dbReference>
<dbReference type="Proteomes" id="UP000552045">
    <property type="component" value="Unassembled WGS sequence"/>
</dbReference>
<comment type="cofactor">
    <cofactor evidence="1">
        <name>Zn(2+)</name>
        <dbReference type="ChEBI" id="CHEBI:29105"/>
    </cofactor>
</comment>
<evidence type="ECO:0000256" key="1">
    <source>
        <dbReference type="ARBA" id="ARBA00001947"/>
    </source>
</evidence>
<proteinExistence type="inferred from homology"/>
<evidence type="ECO:0000256" key="3">
    <source>
        <dbReference type="ARBA" id="ARBA00022723"/>
    </source>
</evidence>
<comment type="caution">
    <text evidence="7">The sequence shown here is derived from an EMBL/GenBank/DDBJ whole genome shotgun (WGS) entry which is preliminary data.</text>
</comment>
<dbReference type="SUPFAM" id="SSF56281">
    <property type="entry name" value="Metallo-hydrolase/oxidoreductase"/>
    <property type="match status" value="1"/>
</dbReference>
<dbReference type="Pfam" id="PF00753">
    <property type="entry name" value="Lactamase_B"/>
    <property type="match status" value="1"/>
</dbReference>
<dbReference type="Gene3D" id="3.60.15.10">
    <property type="entry name" value="Ribonuclease Z/Hydroxyacylglutathione hydrolase-like"/>
    <property type="match status" value="1"/>
</dbReference>
<evidence type="ECO:0000313" key="7">
    <source>
        <dbReference type="EMBL" id="NYD54876.1"/>
    </source>
</evidence>
<keyword evidence="3" id="KW-0479">Metal-binding</keyword>
<dbReference type="GO" id="GO:0046872">
    <property type="term" value="F:metal ion binding"/>
    <property type="evidence" value="ECO:0007669"/>
    <property type="project" value="UniProtKB-KW"/>
</dbReference>
<dbReference type="RefSeq" id="WP_179433555.1">
    <property type="nucleotide sequence ID" value="NZ_BAABLC010000002.1"/>
</dbReference>
<dbReference type="PANTHER" id="PTHR42978">
    <property type="entry name" value="QUORUM-QUENCHING LACTONASE YTNP-RELATED-RELATED"/>
    <property type="match status" value="1"/>
</dbReference>
<dbReference type="InterPro" id="IPR001279">
    <property type="entry name" value="Metallo-B-lactamas"/>
</dbReference>